<evidence type="ECO:0000313" key="6">
    <source>
        <dbReference type="Proteomes" id="UP000017148"/>
    </source>
</evidence>
<comment type="caution">
    <text evidence="5">The sequence shown here is derived from an EMBL/GenBank/DDBJ whole genome shotgun (WGS) entry which is preliminary data.</text>
</comment>
<name>U7DBF5_9BACT</name>
<feature type="transmembrane region" description="Helical" evidence="2">
    <location>
        <begin position="62"/>
        <end position="87"/>
    </location>
</feature>
<feature type="domain" description="RCK C-terminal" evidence="4">
    <location>
        <begin position="251"/>
        <end position="336"/>
    </location>
</feature>
<dbReference type="GO" id="GO:0008324">
    <property type="term" value="F:monoatomic cation transmembrane transporter activity"/>
    <property type="evidence" value="ECO:0007669"/>
    <property type="project" value="InterPro"/>
</dbReference>
<dbReference type="eggNOG" id="COG1226">
    <property type="taxonomic scope" value="Bacteria"/>
</dbReference>
<evidence type="ECO:0000256" key="1">
    <source>
        <dbReference type="ARBA" id="ARBA00004651"/>
    </source>
</evidence>
<dbReference type="InterPro" id="IPR006037">
    <property type="entry name" value="RCK_C"/>
</dbReference>
<dbReference type="GO" id="GO:0005886">
    <property type="term" value="C:plasma membrane"/>
    <property type="evidence" value="ECO:0007669"/>
    <property type="project" value="UniProtKB-SubCell"/>
</dbReference>
<evidence type="ECO:0000259" key="3">
    <source>
        <dbReference type="PROSITE" id="PS51201"/>
    </source>
</evidence>
<dbReference type="GO" id="GO:0006813">
    <property type="term" value="P:potassium ion transport"/>
    <property type="evidence" value="ECO:0007669"/>
    <property type="project" value="InterPro"/>
</dbReference>
<feature type="transmembrane region" description="Helical" evidence="2">
    <location>
        <begin position="7"/>
        <end position="27"/>
    </location>
</feature>
<dbReference type="STRING" id="1313304.CALK_0144"/>
<dbReference type="SUPFAM" id="SSF116726">
    <property type="entry name" value="TrkA C-terminal domain-like"/>
    <property type="match status" value="1"/>
</dbReference>
<keyword evidence="2" id="KW-1133">Transmembrane helix</keyword>
<dbReference type="InterPro" id="IPR013099">
    <property type="entry name" value="K_chnl_dom"/>
</dbReference>
<sequence length="343" mass="37773">MDKNLRNVLLFFFVCITIILSGVVGYISLEGYSFLDALYMTIITISTVGYQEVYPLSQTGKIFTIILIIFGITLALYGLSAITVFFVEGELKKYLKGVKMKKEIKNIANHYIICGAGKTGQKIMAEFLHLGEPFIVVEESDGVADALEAKFPETSLLLLRGDATRDEILISAGISRAKALIGVLANDAENVFLTLTAKSLNQDIRVITRAIETSSEKKLKKAGADTVVSQIDIAAQRISTTALNPNIESFLDIITRVGDENFRIDFVKVSKKSDFSGILLRDAQIPQKTNLIVIGIKKGENIMINPMSMTSIEQSDELIILGKEEQIKTIRKIARGLISLTDI</sequence>
<dbReference type="InterPro" id="IPR036721">
    <property type="entry name" value="RCK_C_sf"/>
</dbReference>
<evidence type="ECO:0000313" key="5">
    <source>
        <dbReference type="EMBL" id="ERP39347.1"/>
    </source>
</evidence>
<dbReference type="PANTHER" id="PTHR43833:SF9">
    <property type="entry name" value="POTASSIUM CHANNEL PROTEIN YUGO-RELATED"/>
    <property type="match status" value="1"/>
</dbReference>
<keyword evidence="6" id="KW-1185">Reference proteome</keyword>
<dbReference type="Gene3D" id="3.30.70.1450">
    <property type="entry name" value="Regulator of K+ conductance, C-terminal domain"/>
    <property type="match status" value="1"/>
</dbReference>
<dbReference type="PROSITE" id="PS51202">
    <property type="entry name" value="RCK_C"/>
    <property type="match status" value="1"/>
</dbReference>
<organism evidence="5 6">
    <name type="scientific">Chitinivibrio alkaliphilus ACht1</name>
    <dbReference type="NCBI Taxonomy" id="1313304"/>
    <lineage>
        <taxon>Bacteria</taxon>
        <taxon>Pseudomonadati</taxon>
        <taxon>Fibrobacterota</taxon>
        <taxon>Chitinivibrionia</taxon>
        <taxon>Chitinivibrionales</taxon>
        <taxon>Chitinivibrionaceae</taxon>
        <taxon>Chitinivibrio</taxon>
    </lineage>
</organism>
<reference evidence="5 6" key="1">
    <citation type="journal article" date="2013" name="Environ. Microbiol.">
        <title>Genome analysis of Chitinivibrio alkaliphilus gen. nov., sp. nov., a novel extremely haloalkaliphilic anaerobic chitinolytic bacterium from the candidate phylum Termite Group 3.</title>
        <authorList>
            <person name="Sorokin D.Y."/>
            <person name="Gumerov V.M."/>
            <person name="Rakitin A.L."/>
            <person name="Beletsky A.V."/>
            <person name="Damste J.S."/>
            <person name="Muyzer G."/>
            <person name="Mardanov A.V."/>
            <person name="Ravin N.V."/>
        </authorList>
    </citation>
    <scope>NUCLEOTIDE SEQUENCE [LARGE SCALE GENOMIC DNA]</scope>
    <source>
        <strain evidence="5 6">ACht1</strain>
    </source>
</reference>
<dbReference type="InterPro" id="IPR050721">
    <property type="entry name" value="Trk_Ktr_HKT_K-transport"/>
</dbReference>
<dbReference type="Pfam" id="PF07885">
    <property type="entry name" value="Ion_trans_2"/>
    <property type="match status" value="1"/>
</dbReference>
<accession>U7DBF5</accession>
<dbReference type="EMBL" id="ASJR01000001">
    <property type="protein sequence ID" value="ERP39347.1"/>
    <property type="molecule type" value="Genomic_DNA"/>
</dbReference>
<dbReference type="Gene3D" id="1.10.287.70">
    <property type="match status" value="1"/>
</dbReference>
<dbReference type="Pfam" id="PF02080">
    <property type="entry name" value="TrkA_C"/>
    <property type="match status" value="1"/>
</dbReference>
<dbReference type="InterPro" id="IPR036291">
    <property type="entry name" value="NAD(P)-bd_dom_sf"/>
</dbReference>
<dbReference type="Proteomes" id="UP000017148">
    <property type="component" value="Unassembled WGS sequence"/>
</dbReference>
<dbReference type="InterPro" id="IPR003148">
    <property type="entry name" value="RCK_N"/>
</dbReference>
<proteinExistence type="predicted"/>
<dbReference type="PROSITE" id="PS51201">
    <property type="entry name" value="RCK_N"/>
    <property type="match status" value="1"/>
</dbReference>
<dbReference type="SUPFAM" id="SSF51735">
    <property type="entry name" value="NAD(P)-binding Rossmann-fold domains"/>
    <property type="match status" value="1"/>
</dbReference>
<evidence type="ECO:0000256" key="2">
    <source>
        <dbReference type="SAM" id="Phobius"/>
    </source>
</evidence>
<feature type="transmembrane region" description="Helical" evidence="2">
    <location>
        <begin position="33"/>
        <end position="50"/>
    </location>
</feature>
<protein>
    <submittedName>
        <fullName evidence="5">TrkA-N domain protein</fullName>
    </submittedName>
</protein>
<comment type="subcellular location">
    <subcellularLocation>
        <location evidence="1">Cell membrane</location>
        <topology evidence="1">Multi-pass membrane protein</topology>
    </subcellularLocation>
</comment>
<keyword evidence="2" id="KW-0812">Transmembrane</keyword>
<dbReference type="OrthoDB" id="9785285at2"/>
<dbReference type="Gene3D" id="3.40.50.720">
    <property type="entry name" value="NAD(P)-binding Rossmann-like Domain"/>
    <property type="match status" value="1"/>
</dbReference>
<dbReference type="AlphaFoldDB" id="U7DBF5"/>
<dbReference type="Pfam" id="PF02254">
    <property type="entry name" value="TrkA_N"/>
    <property type="match status" value="1"/>
</dbReference>
<feature type="domain" description="RCK N-terminal" evidence="3">
    <location>
        <begin position="108"/>
        <end position="229"/>
    </location>
</feature>
<dbReference type="RefSeq" id="WP_022635707.1">
    <property type="nucleotide sequence ID" value="NZ_ASJR01000001.1"/>
</dbReference>
<evidence type="ECO:0000259" key="4">
    <source>
        <dbReference type="PROSITE" id="PS51202"/>
    </source>
</evidence>
<keyword evidence="2" id="KW-0472">Membrane</keyword>
<dbReference type="PATRIC" id="fig|1313304.3.peg.135"/>
<dbReference type="PANTHER" id="PTHR43833">
    <property type="entry name" value="POTASSIUM CHANNEL PROTEIN 2-RELATED-RELATED"/>
    <property type="match status" value="1"/>
</dbReference>
<dbReference type="SUPFAM" id="SSF81324">
    <property type="entry name" value="Voltage-gated potassium channels"/>
    <property type="match status" value="1"/>
</dbReference>
<gene>
    <name evidence="5" type="ORF">CALK_0144</name>
</gene>